<name>A0A9P8N0B2_9HYPO</name>
<dbReference type="GO" id="GO:0005783">
    <property type="term" value="C:endoplasmic reticulum"/>
    <property type="evidence" value="ECO:0007669"/>
    <property type="project" value="TreeGrafter"/>
</dbReference>
<dbReference type="Gene3D" id="3.40.50.10320">
    <property type="entry name" value="LmbE-like"/>
    <property type="match status" value="1"/>
</dbReference>
<dbReference type="PANTHER" id="PTHR12993:SF11">
    <property type="entry name" value="N-ACETYLGLUCOSAMINYL-PHOSPHATIDYLINOSITOL DE-N-ACETYLASE"/>
    <property type="match status" value="1"/>
</dbReference>
<comment type="similarity">
    <text evidence="1">Belongs to the PIGL family.</text>
</comment>
<evidence type="ECO:0000256" key="2">
    <source>
        <dbReference type="ARBA" id="ARBA00012176"/>
    </source>
</evidence>
<proteinExistence type="inferred from homology"/>
<evidence type="ECO:0000313" key="4">
    <source>
        <dbReference type="EMBL" id="KAH0964267.1"/>
    </source>
</evidence>
<dbReference type="GO" id="GO:0000225">
    <property type="term" value="F:N-acetylglucosaminylphosphatidylinositol deacetylase activity"/>
    <property type="evidence" value="ECO:0007669"/>
    <property type="project" value="UniProtKB-EC"/>
</dbReference>
<gene>
    <name evidence="4" type="ORF">HRG_04695</name>
</gene>
<dbReference type="EMBL" id="JAIZPD010000004">
    <property type="protein sequence ID" value="KAH0964267.1"/>
    <property type="molecule type" value="Genomic_DNA"/>
</dbReference>
<sequence>MPRKTGDQAAFEFCSWLLAKRIRRRTLVRIALVVLPIPIVLQWTLAYLVGSDARLLPLELQHAKSLLIMTAHPDDECLFFAPSILSVLDGSPNTKGGLLVMSTGDHYGIGAKRRQELKGSCVALGIDLSRCEALDHPDLQDSPSVWWDTAKIQSIIKDYVRKWDVDAVNLILELGGISGHVNHRAVSAAVREYVMNDGKAPAAYMLVTTSLIRKFTALFDLPLTVLPFTWRIFAAIFSLSTTEGPRYSKKALVASTWHRREVIPV</sequence>
<evidence type="ECO:0000313" key="5">
    <source>
        <dbReference type="Proteomes" id="UP000824596"/>
    </source>
</evidence>
<dbReference type="InterPro" id="IPR024078">
    <property type="entry name" value="LmbE-like_dom_sf"/>
</dbReference>
<keyword evidence="5" id="KW-1185">Reference proteome</keyword>
<dbReference type="EC" id="3.5.1.89" evidence="2"/>
<dbReference type="PANTHER" id="PTHR12993">
    <property type="entry name" value="N-ACETYLGLUCOSAMINYL-PHOSPHATIDYLINOSITOL DE-N-ACETYLASE-RELATED"/>
    <property type="match status" value="1"/>
</dbReference>
<dbReference type="Pfam" id="PF02585">
    <property type="entry name" value="PIG-L"/>
    <property type="match status" value="1"/>
</dbReference>
<evidence type="ECO:0000256" key="1">
    <source>
        <dbReference type="ARBA" id="ARBA00006066"/>
    </source>
</evidence>
<accession>A0A9P8N0B2</accession>
<dbReference type="GeneID" id="68353824"/>
<evidence type="ECO:0000256" key="3">
    <source>
        <dbReference type="SAM" id="Phobius"/>
    </source>
</evidence>
<comment type="caution">
    <text evidence="4">The sequence shown here is derived from an EMBL/GenBank/DDBJ whole genome shotgun (WGS) entry which is preliminary data.</text>
</comment>
<dbReference type="RefSeq" id="XP_044721780.1">
    <property type="nucleotide sequence ID" value="XM_044863166.1"/>
</dbReference>
<protein>
    <recommendedName>
        <fullName evidence="2">N-acetylglucosaminylphosphatidylinositol deacetylase</fullName>
        <ecNumber evidence="2">3.5.1.89</ecNumber>
    </recommendedName>
</protein>
<reference evidence="4" key="1">
    <citation type="submission" date="2021-09" db="EMBL/GenBank/DDBJ databases">
        <title>A high-quality genome of the endoparasitic fungus Hirsutella rhossiliensis with a comparison of Hirsutella genomes reveals transposable elements contributing to genome size variation.</title>
        <authorList>
            <person name="Lin R."/>
            <person name="Jiao Y."/>
            <person name="Sun X."/>
            <person name="Ling J."/>
            <person name="Xie B."/>
            <person name="Cheng X."/>
        </authorList>
    </citation>
    <scope>NUCLEOTIDE SEQUENCE</scope>
    <source>
        <strain evidence="4">HR02</strain>
    </source>
</reference>
<feature type="transmembrane region" description="Helical" evidence="3">
    <location>
        <begin position="27"/>
        <end position="49"/>
    </location>
</feature>
<keyword evidence="3" id="KW-1133">Transmembrane helix</keyword>
<dbReference type="OrthoDB" id="440160at2759"/>
<keyword evidence="3" id="KW-0472">Membrane</keyword>
<dbReference type="AlphaFoldDB" id="A0A9P8N0B2"/>
<organism evidence="4 5">
    <name type="scientific">Hirsutella rhossiliensis</name>
    <dbReference type="NCBI Taxonomy" id="111463"/>
    <lineage>
        <taxon>Eukaryota</taxon>
        <taxon>Fungi</taxon>
        <taxon>Dikarya</taxon>
        <taxon>Ascomycota</taxon>
        <taxon>Pezizomycotina</taxon>
        <taxon>Sordariomycetes</taxon>
        <taxon>Hypocreomycetidae</taxon>
        <taxon>Hypocreales</taxon>
        <taxon>Ophiocordycipitaceae</taxon>
        <taxon>Hirsutella</taxon>
    </lineage>
</organism>
<keyword evidence="3" id="KW-0812">Transmembrane</keyword>
<dbReference type="SUPFAM" id="SSF102588">
    <property type="entry name" value="LmbE-like"/>
    <property type="match status" value="1"/>
</dbReference>
<dbReference type="Proteomes" id="UP000824596">
    <property type="component" value="Unassembled WGS sequence"/>
</dbReference>
<dbReference type="InterPro" id="IPR003737">
    <property type="entry name" value="GlcNAc_PI_deacetylase-related"/>
</dbReference>